<accession>A0A250J353</accession>
<evidence type="ECO:0000313" key="2">
    <source>
        <dbReference type="EMBL" id="ATB37950.1"/>
    </source>
</evidence>
<dbReference type="AlphaFoldDB" id="A0A250J353"/>
<reference evidence="2 3" key="1">
    <citation type="submission" date="2017-06" db="EMBL/GenBank/DDBJ databases">
        <title>Sequencing and comparative analysis of myxobacterial genomes.</title>
        <authorList>
            <person name="Rupp O."/>
            <person name="Goesmann A."/>
            <person name="Sogaard-Andersen L."/>
        </authorList>
    </citation>
    <scope>NUCLEOTIDE SEQUENCE [LARGE SCALE GENOMIC DNA]</scope>
    <source>
        <strain evidence="2 3">DSM 52655</strain>
    </source>
</reference>
<sequence>MLNPRQQDARNSQGERRGRSGVGALIMPRQVWLVGGLVWWTACPGNDGVEPEQSKKEIQACILRRVPPAEATATEWKVSGYVLVDAYLKCQQKPEQATAADFRDVVQEIAQLEADSSSVRLIALPGGTQ</sequence>
<proteinExistence type="predicted"/>
<evidence type="ECO:0000313" key="3">
    <source>
        <dbReference type="Proteomes" id="UP000217257"/>
    </source>
</evidence>
<feature type="region of interest" description="Disordered" evidence="1">
    <location>
        <begin position="1"/>
        <end position="20"/>
    </location>
</feature>
<dbReference type="Proteomes" id="UP000217257">
    <property type="component" value="Chromosome"/>
</dbReference>
<gene>
    <name evidence="2" type="ORF">CYFUS_003376</name>
</gene>
<organism evidence="2 3">
    <name type="scientific">Cystobacter fuscus</name>
    <dbReference type="NCBI Taxonomy" id="43"/>
    <lineage>
        <taxon>Bacteria</taxon>
        <taxon>Pseudomonadati</taxon>
        <taxon>Myxococcota</taxon>
        <taxon>Myxococcia</taxon>
        <taxon>Myxococcales</taxon>
        <taxon>Cystobacterineae</taxon>
        <taxon>Archangiaceae</taxon>
        <taxon>Cystobacter</taxon>
    </lineage>
</organism>
<dbReference type="EMBL" id="CP022098">
    <property type="protein sequence ID" value="ATB37950.1"/>
    <property type="molecule type" value="Genomic_DNA"/>
</dbReference>
<protein>
    <submittedName>
        <fullName evidence="2">Uncharacterized protein</fullName>
    </submittedName>
</protein>
<name>A0A250J353_9BACT</name>
<evidence type="ECO:0000256" key="1">
    <source>
        <dbReference type="SAM" id="MobiDB-lite"/>
    </source>
</evidence>
<feature type="compositionally biased region" description="Polar residues" evidence="1">
    <location>
        <begin position="1"/>
        <end position="12"/>
    </location>
</feature>
<dbReference type="KEGG" id="cfus:CYFUS_003376"/>